<keyword evidence="1" id="KW-0472">Membrane</keyword>
<reference evidence="2 3" key="1">
    <citation type="submission" date="2020-03" db="EMBL/GenBank/DDBJ databases">
        <title>Complete genome sequence of Shewanella sp.</title>
        <authorList>
            <person name="Kim Y.-S."/>
            <person name="Kim S.-J."/>
            <person name="Jung H.-K."/>
            <person name="Kim K.-H."/>
        </authorList>
    </citation>
    <scope>NUCLEOTIDE SEQUENCE [LARGE SCALE GENOMIC DNA]</scope>
    <source>
        <strain evidence="2 3">PN3F2</strain>
    </source>
</reference>
<evidence type="ECO:0000313" key="2">
    <source>
        <dbReference type="EMBL" id="QIR14284.1"/>
    </source>
</evidence>
<feature type="transmembrane region" description="Helical" evidence="1">
    <location>
        <begin position="50"/>
        <end position="67"/>
    </location>
</feature>
<dbReference type="EMBL" id="CP050313">
    <property type="protein sequence ID" value="QIR14284.1"/>
    <property type="molecule type" value="Genomic_DNA"/>
</dbReference>
<keyword evidence="1" id="KW-0812">Transmembrane</keyword>
<accession>A0A6G9QI96</accession>
<protein>
    <submittedName>
        <fullName evidence="2">Uncharacterized protein</fullName>
    </submittedName>
</protein>
<dbReference type="RefSeq" id="WP_167676886.1">
    <property type="nucleotide sequence ID" value="NZ_CP050313.1"/>
</dbReference>
<dbReference type="KEGG" id="saes:HBH39_07110"/>
<name>A0A6G9QI96_9GAMM</name>
<dbReference type="AlphaFoldDB" id="A0A6G9QI96"/>
<proteinExistence type="predicted"/>
<evidence type="ECO:0000256" key="1">
    <source>
        <dbReference type="SAM" id="Phobius"/>
    </source>
</evidence>
<keyword evidence="3" id="KW-1185">Reference proteome</keyword>
<evidence type="ECO:0000313" key="3">
    <source>
        <dbReference type="Proteomes" id="UP000502608"/>
    </source>
</evidence>
<sequence length="68" mass="7856">MDKLLKQAMSIEPTFRHADTCEFIYQLSTRKQEGATKVSVTLIDRNPLKFWRVTSIILFISLVISLVN</sequence>
<gene>
    <name evidence="2" type="ORF">HBH39_07110</name>
</gene>
<organism evidence="2 3">
    <name type="scientific">Shewanella aestuarii</name>
    <dbReference type="NCBI Taxonomy" id="1028752"/>
    <lineage>
        <taxon>Bacteria</taxon>
        <taxon>Pseudomonadati</taxon>
        <taxon>Pseudomonadota</taxon>
        <taxon>Gammaproteobacteria</taxon>
        <taxon>Alteromonadales</taxon>
        <taxon>Shewanellaceae</taxon>
        <taxon>Shewanella</taxon>
    </lineage>
</organism>
<keyword evidence="1" id="KW-1133">Transmembrane helix</keyword>
<dbReference type="Proteomes" id="UP000502608">
    <property type="component" value="Chromosome"/>
</dbReference>